<keyword evidence="2" id="KW-1185">Reference proteome</keyword>
<dbReference type="AlphaFoldDB" id="A0A211ZRL9"/>
<protein>
    <submittedName>
        <fullName evidence="1">Uncharacterized protein</fullName>
    </submittedName>
</protein>
<comment type="caution">
    <text evidence="1">The sequence shown here is derived from an EMBL/GenBank/DDBJ whole genome shotgun (WGS) entry which is preliminary data.</text>
</comment>
<evidence type="ECO:0000313" key="2">
    <source>
        <dbReference type="Proteomes" id="UP000196655"/>
    </source>
</evidence>
<dbReference type="Proteomes" id="UP000196655">
    <property type="component" value="Unassembled WGS sequence"/>
</dbReference>
<dbReference type="EMBL" id="NHON01000010">
    <property type="protein sequence ID" value="OWJ67816.1"/>
    <property type="molecule type" value="Genomic_DNA"/>
</dbReference>
<accession>A0A211ZRL9</accession>
<organism evidence="1 2">
    <name type="scientific">Inquilinus limosus</name>
    <dbReference type="NCBI Taxonomy" id="171674"/>
    <lineage>
        <taxon>Bacteria</taxon>
        <taxon>Pseudomonadati</taxon>
        <taxon>Pseudomonadota</taxon>
        <taxon>Alphaproteobacteria</taxon>
        <taxon>Rhodospirillales</taxon>
        <taxon>Rhodospirillaceae</taxon>
        <taxon>Inquilinus</taxon>
    </lineage>
</organism>
<reference evidence="2" key="1">
    <citation type="submission" date="2017-05" db="EMBL/GenBank/DDBJ databases">
        <authorList>
            <person name="Macchi M."/>
            <person name="Festa S."/>
            <person name="Coppotelli B.M."/>
            <person name="Morelli I.S."/>
        </authorList>
    </citation>
    <scope>NUCLEOTIDE SEQUENCE [LARGE SCALE GENOMIC DNA]</scope>
    <source>
        <strain evidence="2">I</strain>
    </source>
</reference>
<gene>
    <name evidence="1" type="ORF">BWR60_07500</name>
</gene>
<evidence type="ECO:0000313" key="1">
    <source>
        <dbReference type="EMBL" id="OWJ67816.1"/>
    </source>
</evidence>
<name>A0A211ZRL9_9PROT</name>
<sequence length="399" mass="41729">MLAATMAVVATGADAAEATWLRAALSSMPATAFDLKPPFLASAINLSAARALGLRDHDTQPADLLKRVLTPPENIGVLDAWIRRTDAGLLEDRLGVPLDRLAVLAGYNDLPNQTTLWIFDSDGTADAVFGGLPARGFSPLTGGMLANGKPSEMDLKSAAPGDPWRGDLGRTSVVGREGRILLQAREPDLIEAARQATPASNLATVPFVNTVLTGAEAGAGDGAEIIHALLAGPQIGAGRDFMPEMAMLKPNDLQAQVETLRRKMEDQAAQERATGLPPYPVALLADIEIPGKSRGILLAFPYPDCRTAETGATRFAARWRTAELATYGHGTTLADMTGADIATRTVPASDGSCAAVVTATNPVPADGASFENKPWTAVIGSIYRRDFGAAAMALGGPDR</sequence>
<proteinExistence type="predicted"/>